<feature type="transmembrane region" description="Helical" evidence="6">
    <location>
        <begin position="79"/>
        <end position="102"/>
    </location>
</feature>
<keyword evidence="5 6" id="KW-0472">Membrane</keyword>
<comment type="similarity">
    <text evidence="2">Belongs to the EamA transporter family.</text>
</comment>
<reference evidence="8 9" key="1">
    <citation type="submission" date="2017-02" db="EMBL/GenBank/DDBJ databases">
        <title>Ketogulonicigenium robustum SPU B003 Genome sequencing and assembly.</title>
        <authorList>
            <person name="Li Y."/>
            <person name="Liu L."/>
            <person name="Wang C."/>
            <person name="Zhang M."/>
            <person name="Zhang T."/>
            <person name="Zhang Y."/>
        </authorList>
    </citation>
    <scope>NUCLEOTIDE SEQUENCE [LARGE SCALE GENOMIC DNA]</scope>
    <source>
        <strain evidence="8 9">SPU_B003</strain>
    </source>
</reference>
<accession>A0A1W6P231</accession>
<organism evidence="8 9">
    <name type="scientific">Ketogulonicigenium robustum</name>
    <dbReference type="NCBI Taxonomy" id="92947"/>
    <lineage>
        <taxon>Bacteria</taxon>
        <taxon>Pseudomonadati</taxon>
        <taxon>Pseudomonadota</taxon>
        <taxon>Alphaproteobacteria</taxon>
        <taxon>Rhodobacterales</taxon>
        <taxon>Roseobacteraceae</taxon>
        <taxon>Ketogulonicigenium</taxon>
    </lineage>
</organism>
<feature type="transmembrane region" description="Helical" evidence="6">
    <location>
        <begin position="169"/>
        <end position="186"/>
    </location>
</feature>
<dbReference type="AlphaFoldDB" id="A0A1W6P231"/>
<dbReference type="GO" id="GO:0016020">
    <property type="term" value="C:membrane"/>
    <property type="evidence" value="ECO:0007669"/>
    <property type="project" value="UniProtKB-SubCell"/>
</dbReference>
<dbReference type="KEGG" id="kro:BVG79_02017"/>
<evidence type="ECO:0000256" key="4">
    <source>
        <dbReference type="ARBA" id="ARBA00022989"/>
    </source>
</evidence>
<keyword evidence="3 6" id="KW-0812">Transmembrane</keyword>
<feature type="transmembrane region" description="Helical" evidence="6">
    <location>
        <begin position="195"/>
        <end position="214"/>
    </location>
</feature>
<dbReference type="InterPro" id="IPR050638">
    <property type="entry name" value="AA-Vitamin_Transporters"/>
</dbReference>
<dbReference type="Proteomes" id="UP000242447">
    <property type="component" value="Chromosome"/>
</dbReference>
<evidence type="ECO:0000256" key="5">
    <source>
        <dbReference type="ARBA" id="ARBA00023136"/>
    </source>
</evidence>
<evidence type="ECO:0000313" key="8">
    <source>
        <dbReference type="EMBL" id="ARO15357.1"/>
    </source>
</evidence>
<feature type="transmembrane region" description="Helical" evidence="6">
    <location>
        <begin position="260"/>
        <end position="279"/>
    </location>
</feature>
<feature type="domain" description="EamA" evidence="7">
    <location>
        <begin position="167"/>
        <end position="302"/>
    </location>
</feature>
<dbReference type="SUPFAM" id="SSF103481">
    <property type="entry name" value="Multidrug resistance efflux transporter EmrE"/>
    <property type="match status" value="2"/>
</dbReference>
<evidence type="ECO:0000256" key="3">
    <source>
        <dbReference type="ARBA" id="ARBA00022692"/>
    </source>
</evidence>
<protein>
    <recommendedName>
        <fullName evidence="7">EamA domain-containing protein</fullName>
    </recommendedName>
</protein>
<dbReference type="EMBL" id="CP019937">
    <property type="protein sequence ID" value="ARO15357.1"/>
    <property type="molecule type" value="Genomic_DNA"/>
</dbReference>
<evidence type="ECO:0000259" key="7">
    <source>
        <dbReference type="Pfam" id="PF00892"/>
    </source>
</evidence>
<sequence>MSKPPLAAFFAKIWNQPQLLLVLATLFWAGNFVVGRAILTEAPPVAMAFWRWLLAIIPVALIARGRVDFGREWALLRKSWLIVAVLAVLGISCFNTFVYLGLRETTSINALLMQSAMPLLILVVCFILFGERPLPLQLVGVVLSLGGVIFIAARGHLETLTGLAFNRGDLWVLAAVVAYTFYSALLRKKPAMHPLGFLAALFVIGAAALLPPYLAEHASGQVLHLTPKTVLALAYLVIFPSFLSYLFFNRGVELLGAGRAGLFIHLLPVFGSVLAVVFLGERFEGFHFIGALLIAAGLLIASRSRPS</sequence>
<keyword evidence="4 6" id="KW-1133">Transmembrane helix</keyword>
<dbReference type="InterPro" id="IPR037185">
    <property type="entry name" value="EmrE-like"/>
</dbReference>
<dbReference type="OrthoDB" id="9806889at2"/>
<comment type="subcellular location">
    <subcellularLocation>
        <location evidence="1">Membrane</location>
        <topology evidence="1">Multi-pass membrane protein</topology>
    </subcellularLocation>
</comment>
<proteinExistence type="inferred from homology"/>
<dbReference type="PANTHER" id="PTHR32322">
    <property type="entry name" value="INNER MEMBRANE TRANSPORTER"/>
    <property type="match status" value="1"/>
</dbReference>
<feature type="transmembrane region" description="Helical" evidence="6">
    <location>
        <begin position="108"/>
        <end position="129"/>
    </location>
</feature>
<evidence type="ECO:0000256" key="1">
    <source>
        <dbReference type="ARBA" id="ARBA00004141"/>
    </source>
</evidence>
<keyword evidence="9" id="KW-1185">Reference proteome</keyword>
<dbReference type="PANTHER" id="PTHR32322:SF2">
    <property type="entry name" value="EAMA DOMAIN-CONTAINING PROTEIN"/>
    <property type="match status" value="1"/>
</dbReference>
<feature type="transmembrane region" description="Helical" evidence="6">
    <location>
        <begin position="285"/>
        <end position="302"/>
    </location>
</feature>
<feature type="transmembrane region" description="Helical" evidence="6">
    <location>
        <begin position="49"/>
        <end position="67"/>
    </location>
</feature>
<dbReference type="RefSeq" id="WP_085786768.1">
    <property type="nucleotide sequence ID" value="NZ_CP019937.1"/>
</dbReference>
<feature type="transmembrane region" description="Helical" evidence="6">
    <location>
        <begin position="136"/>
        <end position="157"/>
    </location>
</feature>
<gene>
    <name evidence="8" type="ORF">BVG79_02017</name>
</gene>
<evidence type="ECO:0000256" key="6">
    <source>
        <dbReference type="SAM" id="Phobius"/>
    </source>
</evidence>
<feature type="transmembrane region" description="Helical" evidence="6">
    <location>
        <begin position="229"/>
        <end position="248"/>
    </location>
</feature>
<name>A0A1W6P231_9RHOB</name>
<feature type="domain" description="EamA" evidence="7">
    <location>
        <begin position="19"/>
        <end position="152"/>
    </location>
</feature>
<dbReference type="STRING" id="92947.BVG79_02017"/>
<evidence type="ECO:0000313" key="9">
    <source>
        <dbReference type="Proteomes" id="UP000242447"/>
    </source>
</evidence>
<dbReference type="InterPro" id="IPR000620">
    <property type="entry name" value="EamA_dom"/>
</dbReference>
<evidence type="ECO:0000256" key="2">
    <source>
        <dbReference type="ARBA" id="ARBA00007362"/>
    </source>
</evidence>
<dbReference type="Pfam" id="PF00892">
    <property type="entry name" value="EamA"/>
    <property type="match status" value="2"/>
</dbReference>